<feature type="domain" description="PhnB-like" evidence="1">
    <location>
        <begin position="1"/>
        <end position="54"/>
    </location>
</feature>
<dbReference type="RefSeq" id="WP_320412264.1">
    <property type="nucleotide sequence ID" value="NZ_OU912926.1"/>
</dbReference>
<evidence type="ECO:0000259" key="1">
    <source>
        <dbReference type="Pfam" id="PF06983"/>
    </source>
</evidence>
<accession>A0ABN8ARA8</accession>
<dbReference type="InterPro" id="IPR029068">
    <property type="entry name" value="Glyas_Bleomycin-R_OHBP_Dase"/>
</dbReference>
<evidence type="ECO:0000313" key="3">
    <source>
        <dbReference type="Proteomes" id="UP000839052"/>
    </source>
</evidence>
<dbReference type="Proteomes" id="UP000839052">
    <property type="component" value="Chromosome"/>
</dbReference>
<protein>
    <recommendedName>
        <fullName evidence="1">PhnB-like domain-containing protein</fullName>
    </recommendedName>
</protein>
<name>A0ABN8ARA8_9PROT</name>
<sequence length="74" mass="8463">MTVAFELDGQMFTALNGRPIFQFNEAISFQINCKTQEEVDYYWERLSKVGMKRHSNVAGSKTSMAFHGKLSLLI</sequence>
<evidence type="ECO:0000313" key="2">
    <source>
        <dbReference type="EMBL" id="CAG9933183.1"/>
    </source>
</evidence>
<dbReference type="EMBL" id="OU912926">
    <property type="protein sequence ID" value="CAG9933183.1"/>
    <property type="molecule type" value="Genomic_DNA"/>
</dbReference>
<gene>
    <name evidence="2" type="ORF">NTG6680_1934</name>
</gene>
<dbReference type="InterPro" id="IPR028973">
    <property type="entry name" value="PhnB-like"/>
</dbReference>
<reference evidence="2 3" key="1">
    <citation type="submission" date="2021-10" db="EMBL/GenBank/DDBJ databases">
        <authorList>
            <person name="Koch H."/>
        </authorList>
    </citation>
    <scope>NUCLEOTIDE SEQUENCE [LARGE SCALE GENOMIC DNA]</scope>
    <source>
        <strain evidence="2">6680</strain>
    </source>
</reference>
<dbReference type="Pfam" id="PF06983">
    <property type="entry name" value="3-dmu-9_3-mt"/>
    <property type="match status" value="1"/>
</dbReference>
<organism evidence="2 3">
    <name type="scientific">Candidatus Nitrotoga arctica</name>
    <dbReference type="NCBI Taxonomy" id="453162"/>
    <lineage>
        <taxon>Bacteria</taxon>
        <taxon>Pseudomonadati</taxon>
        <taxon>Pseudomonadota</taxon>
        <taxon>Betaproteobacteria</taxon>
        <taxon>Nitrosomonadales</taxon>
        <taxon>Gallionellaceae</taxon>
        <taxon>Candidatus Nitrotoga</taxon>
    </lineage>
</organism>
<dbReference type="Gene3D" id="3.10.180.10">
    <property type="entry name" value="2,3-Dihydroxybiphenyl 1,2-Dioxygenase, domain 1"/>
    <property type="match status" value="1"/>
</dbReference>
<proteinExistence type="predicted"/>
<keyword evidence="3" id="KW-1185">Reference proteome</keyword>
<dbReference type="SUPFAM" id="SSF54593">
    <property type="entry name" value="Glyoxalase/Bleomycin resistance protein/Dihydroxybiphenyl dioxygenase"/>
    <property type="match status" value="1"/>
</dbReference>